<dbReference type="PANTHER" id="PTHR34597">
    <property type="entry name" value="SLR1661 PROTEIN"/>
    <property type="match status" value="1"/>
</dbReference>
<dbReference type="AlphaFoldDB" id="A0A6N8FSX8"/>
<comment type="caution">
    <text evidence="2">The sequence shown here is derived from an EMBL/GenBank/DDBJ whole genome shotgun (WGS) entry which is preliminary data.</text>
</comment>
<reference evidence="2 3" key="1">
    <citation type="journal article" date="2019" name="Front. Microbiol.">
        <title>Genomic Features for Desiccation Tolerance and Sugar Biosynthesis in the Extremophile Gloeocapsopsis sp. UTEX B3054.</title>
        <authorList>
            <person name="Urrejola C."/>
            <person name="Alcorta J."/>
            <person name="Salas L."/>
            <person name="Vasquez M."/>
            <person name="Polz M.F."/>
            <person name="Vicuna R."/>
            <person name="Diez B."/>
        </authorList>
    </citation>
    <scope>NUCLEOTIDE SEQUENCE [LARGE SCALE GENOMIC DNA]</scope>
    <source>
        <strain evidence="2 3">1H9</strain>
    </source>
</reference>
<proteinExistence type="predicted"/>
<dbReference type="Proteomes" id="UP000441797">
    <property type="component" value="Unassembled WGS sequence"/>
</dbReference>
<dbReference type="Pfam" id="PF08479">
    <property type="entry name" value="POTRA_2"/>
    <property type="match status" value="1"/>
</dbReference>
<evidence type="ECO:0000313" key="3">
    <source>
        <dbReference type="Proteomes" id="UP000441797"/>
    </source>
</evidence>
<protein>
    <recommendedName>
        <fullName evidence="1">Polypeptide-transport-associated ShlB-type domain-containing protein</fullName>
    </recommendedName>
</protein>
<feature type="domain" description="Polypeptide-transport-associated ShlB-type" evidence="1">
    <location>
        <begin position="4"/>
        <end position="62"/>
    </location>
</feature>
<accession>A0A6N8FSX8</accession>
<evidence type="ECO:0000259" key="1">
    <source>
        <dbReference type="Pfam" id="PF08479"/>
    </source>
</evidence>
<dbReference type="EMBL" id="NAPY01000003">
    <property type="protein sequence ID" value="MUL35297.1"/>
    <property type="molecule type" value="Genomic_DNA"/>
</dbReference>
<feature type="non-terminal residue" evidence="2">
    <location>
        <position position="62"/>
    </location>
</feature>
<name>A0A6N8FSX8_9CHRO</name>
<evidence type="ECO:0000313" key="2">
    <source>
        <dbReference type="EMBL" id="MUL35297.1"/>
    </source>
</evidence>
<dbReference type="GO" id="GO:0098046">
    <property type="term" value="C:type V protein secretion system complex"/>
    <property type="evidence" value="ECO:0007669"/>
    <property type="project" value="TreeGrafter"/>
</dbReference>
<dbReference type="PANTHER" id="PTHR34597:SF3">
    <property type="entry name" value="OUTER MEMBRANE TRANSPORTER CDIB"/>
    <property type="match status" value="1"/>
</dbReference>
<dbReference type="Gene3D" id="3.10.20.310">
    <property type="entry name" value="membrane protein fhac"/>
    <property type="match status" value="1"/>
</dbReference>
<keyword evidence="3" id="KW-1185">Reference proteome</keyword>
<organism evidence="2 3">
    <name type="scientific">Gloeocapsopsis dulcis AAB1 = 1H9</name>
    <dbReference type="NCBI Taxonomy" id="1433147"/>
    <lineage>
        <taxon>Bacteria</taxon>
        <taxon>Bacillati</taxon>
        <taxon>Cyanobacteriota</taxon>
        <taxon>Cyanophyceae</taxon>
        <taxon>Oscillatoriophycideae</taxon>
        <taxon>Chroococcales</taxon>
        <taxon>Chroococcaceae</taxon>
        <taxon>Gloeocapsopsis</taxon>
        <taxon>Gloeocapsopsis dulcis</taxon>
    </lineage>
</organism>
<gene>
    <name evidence="2" type="ORF">BWI75_02700</name>
</gene>
<sequence>MYNPERLQKLEAEFLGRDISLRELYQIANRITQLYRQDGYVLSQALVPEQTIRDGVARIQVI</sequence>
<dbReference type="InterPro" id="IPR051544">
    <property type="entry name" value="TPS_OM_transporter"/>
</dbReference>
<dbReference type="GO" id="GO:0008320">
    <property type="term" value="F:protein transmembrane transporter activity"/>
    <property type="evidence" value="ECO:0007669"/>
    <property type="project" value="TreeGrafter"/>
</dbReference>
<dbReference type="GO" id="GO:0046819">
    <property type="term" value="P:protein secretion by the type V secretion system"/>
    <property type="evidence" value="ECO:0007669"/>
    <property type="project" value="TreeGrafter"/>
</dbReference>
<dbReference type="InterPro" id="IPR013686">
    <property type="entry name" value="Polypept-transport_assoc_ShlB"/>
</dbReference>